<dbReference type="NCBIfam" id="TIGR01566">
    <property type="entry name" value="ZF_HD_prot_N"/>
    <property type="match status" value="1"/>
</dbReference>
<evidence type="ECO:0000256" key="9">
    <source>
        <dbReference type="ARBA" id="ARBA00023242"/>
    </source>
</evidence>
<dbReference type="GO" id="GO:0008270">
    <property type="term" value="F:zinc ion binding"/>
    <property type="evidence" value="ECO:0007669"/>
    <property type="project" value="UniProtKB-KW"/>
</dbReference>
<keyword evidence="4" id="KW-0862">Zinc</keyword>
<evidence type="ECO:0008006" key="15">
    <source>
        <dbReference type="Google" id="ProtNLM"/>
    </source>
</evidence>
<feature type="DNA-binding region" description="Homeobox" evidence="10">
    <location>
        <begin position="334"/>
        <end position="397"/>
    </location>
</feature>
<dbReference type="InterPro" id="IPR001356">
    <property type="entry name" value="HD"/>
</dbReference>
<dbReference type="InterPro" id="IPR009057">
    <property type="entry name" value="Homeodomain-like_sf"/>
</dbReference>
<dbReference type="InterPro" id="IPR006455">
    <property type="entry name" value="Homeodomain_ZF_HD"/>
</dbReference>
<dbReference type="AlphaFoldDB" id="A0A2N9GME9"/>
<keyword evidence="8" id="KW-0804">Transcription</keyword>
<comment type="subcellular location">
    <subcellularLocation>
        <location evidence="1 10">Nucleus</location>
    </subcellularLocation>
</comment>
<keyword evidence="3" id="KW-0863">Zinc-finger</keyword>
<evidence type="ECO:0000313" key="14">
    <source>
        <dbReference type="EMBL" id="SPD00693.1"/>
    </source>
</evidence>
<dbReference type="PROSITE" id="PS50071">
    <property type="entry name" value="HOMEOBOX_2"/>
    <property type="match status" value="1"/>
</dbReference>
<dbReference type="PANTHER" id="PTHR31948">
    <property type="entry name" value="ZINC-FINGER HOMEODOMAIN PROTEIN 2"/>
    <property type="match status" value="1"/>
</dbReference>
<evidence type="ECO:0000256" key="1">
    <source>
        <dbReference type="ARBA" id="ARBA00004123"/>
    </source>
</evidence>
<evidence type="ECO:0000256" key="3">
    <source>
        <dbReference type="ARBA" id="ARBA00022771"/>
    </source>
</evidence>
<dbReference type="GO" id="GO:0005634">
    <property type="term" value="C:nucleus"/>
    <property type="evidence" value="ECO:0007669"/>
    <property type="project" value="UniProtKB-SubCell"/>
</dbReference>
<dbReference type="Pfam" id="PF04770">
    <property type="entry name" value="ZF-HD_dimer"/>
    <property type="match status" value="1"/>
</dbReference>
<sequence>MESSNNEGGVRDPVGRAWERDERDVVGCFIQRESLISSVSLLHLTLISLPGFTTSNQPVCCWMCSWLVGSTETQTQTLSVVVLVLVHKCKPIDGKAGSAADCCFFLWHNSHEKELGGTPGSLGYGHIMGESLEVERKRDGFHGGTTSRSRTQSLAQQQPGQGRVAVLADLSATIAPVSGRSNLNPQSAGSVRYRECLRNHAASIGGNVFDGCGEFMPSGEEGSLEALRCAACDCHRNFHRKEVDGESQFNPGSRRSVVLSPLQIPSLSSPAGVLHHQKFSMGNFHTNPTAPPIVQPMNVAYGGGGGGTESSSEDLNVFHSNAEAMAQQPFSVSKKRFRTKFTQEQKDKMLEFAEKVGWRIQKQDEEEVAKICAEVGVKRQVLKVWMHNNKNTMKKPDETEKPSFEMSTKTVEGGIVTEM</sequence>
<keyword evidence="5" id="KW-0805">Transcription regulation</keyword>
<dbReference type="EMBL" id="OIVN01002112">
    <property type="protein sequence ID" value="SPD00693.1"/>
    <property type="molecule type" value="Genomic_DNA"/>
</dbReference>
<evidence type="ECO:0000256" key="6">
    <source>
        <dbReference type="ARBA" id="ARBA00023125"/>
    </source>
</evidence>
<evidence type="ECO:0000259" key="12">
    <source>
        <dbReference type="PROSITE" id="PS50071"/>
    </source>
</evidence>
<dbReference type="FunFam" id="1.10.10.60:FF:000257">
    <property type="entry name" value="Zinc-finger homeodomain protein 2"/>
    <property type="match status" value="1"/>
</dbReference>
<keyword evidence="2" id="KW-0479">Metal-binding</keyword>
<evidence type="ECO:0000256" key="5">
    <source>
        <dbReference type="ARBA" id="ARBA00023015"/>
    </source>
</evidence>
<gene>
    <name evidence="14" type="ORF">FSB_LOCUS28575</name>
</gene>
<evidence type="ECO:0000256" key="7">
    <source>
        <dbReference type="ARBA" id="ARBA00023155"/>
    </source>
</evidence>
<keyword evidence="9 10" id="KW-0539">Nucleus</keyword>
<keyword evidence="6 10" id="KW-0238">DNA-binding</keyword>
<evidence type="ECO:0000256" key="4">
    <source>
        <dbReference type="ARBA" id="ARBA00022833"/>
    </source>
</evidence>
<feature type="domain" description="Homeobox" evidence="12">
    <location>
        <begin position="332"/>
        <end position="396"/>
    </location>
</feature>
<dbReference type="GO" id="GO:0050793">
    <property type="term" value="P:regulation of developmental process"/>
    <property type="evidence" value="ECO:0007669"/>
    <property type="project" value="TreeGrafter"/>
</dbReference>
<dbReference type="GO" id="GO:0003700">
    <property type="term" value="F:DNA-binding transcription factor activity"/>
    <property type="evidence" value="ECO:0007669"/>
    <property type="project" value="TreeGrafter"/>
</dbReference>
<feature type="domain" description="ZF-HD dimerization-type" evidence="13">
    <location>
        <begin position="193"/>
        <end position="242"/>
    </location>
</feature>
<evidence type="ECO:0000256" key="11">
    <source>
        <dbReference type="SAM" id="MobiDB-lite"/>
    </source>
</evidence>
<dbReference type="PROSITE" id="PS51523">
    <property type="entry name" value="ZF_HD_DIMER"/>
    <property type="match status" value="1"/>
</dbReference>
<dbReference type="PANTHER" id="PTHR31948:SF60">
    <property type="entry name" value="ZINC-FINGER HOMEODOMAIN PROTEIN 5"/>
    <property type="match status" value="1"/>
</dbReference>
<dbReference type="NCBIfam" id="TIGR01565">
    <property type="entry name" value="homeo_ZF_HD"/>
    <property type="match status" value="1"/>
</dbReference>
<protein>
    <recommendedName>
        <fullName evidence="15">ZF-HD dimerization-type domain-containing protein</fullName>
    </recommendedName>
</protein>
<evidence type="ECO:0000259" key="13">
    <source>
        <dbReference type="PROSITE" id="PS51523"/>
    </source>
</evidence>
<evidence type="ECO:0000256" key="10">
    <source>
        <dbReference type="PROSITE-ProRule" id="PRU00108"/>
    </source>
</evidence>
<accession>A0A2N9GME9</accession>
<dbReference type="SUPFAM" id="SSF46689">
    <property type="entry name" value="Homeodomain-like"/>
    <property type="match status" value="1"/>
</dbReference>
<evidence type="ECO:0000256" key="8">
    <source>
        <dbReference type="ARBA" id="ARBA00023163"/>
    </source>
</evidence>
<proteinExistence type="predicted"/>
<keyword evidence="7 10" id="KW-0371">Homeobox</keyword>
<feature type="compositionally biased region" description="Polar residues" evidence="11">
    <location>
        <begin position="144"/>
        <end position="159"/>
    </location>
</feature>
<evidence type="ECO:0000256" key="2">
    <source>
        <dbReference type="ARBA" id="ARBA00022723"/>
    </source>
</evidence>
<dbReference type="InterPro" id="IPR006456">
    <property type="entry name" value="ZF_HD_homeobox_Cys/His_dimer"/>
</dbReference>
<feature type="region of interest" description="Disordered" evidence="11">
    <location>
        <begin position="139"/>
        <end position="159"/>
    </location>
</feature>
<reference evidence="14" key="1">
    <citation type="submission" date="2018-02" db="EMBL/GenBank/DDBJ databases">
        <authorList>
            <person name="Cohen D.B."/>
            <person name="Kent A.D."/>
        </authorList>
    </citation>
    <scope>NUCLEOTIDE SEQUENCE</scope>
</reference>
<organism evidence="14">
    <name type="scientific">Fagus sylvatica</name>
    <name type="common">Beechnut</name>
    <dbReference type="NCBI Taxonomy" id="28930"/>
    <lineage>
        <taxon>Eukaryota</taxon>
        <taxon>Viridiplantae</taxon>
        <taxon>Streptophyta</taxon>
        <taxon>Embryophyta</taxon>
        <taxon>Tracheophyta</taxon>
        <taxon>Spermatophyta</taxon>
        <taxon>Magnoliopsida</taxon>
        <taxon>eudicotyledons</taxon>
        <taxon>Gunneridae</taxon>
        <taxon>Pentapetalae</taxon>
        <taxon>rosids</taxon>
        <taxon>fabids</taxon>
        <taxon>Fagales</taxon>
        <taxon>Fagaceae</taxon>
        <taxon>Fagus</taxon>
    </lineage>
</organism>
<dbReference type="Gene3D" id="1.10.10.60">
    <property type="entry name" value="Homeodomain-like"/>
    <property type="match status" value="1"/>
</dbReference>
<name>A0A2N9GME9_FAGSY</name>
<dbReference type="GO" id="GO:0000976">
    <property type="term" value="F:transcription cis-regulatory region binding"/>
    <property type="evidence" value="ECO:0007669"/>
    <property type="project" value="TreeGrafter"/>
</dbReference>